<evidence type="ECO:0000259" key="8">
    <source>
        <dbReference type="PROSITE" id="PS50109"/>
    </source>
</evidence>
<sequence length="551" mass="59288">MDPQTAIVLATLMILANSCVLGLARRRLQASVRPGADAWQAGLLCLAAGCLTLLAHAHIPTLVLLMASNALLMSGLACYWRALRRLYGQPLNDQALFVAVGLGTLGVAIFSGLFPMPKVRIVIATLVWIFILSGSIVTLKRHAREDSSSARLVLMALYAIVVAFCILRAIYFGLSALAPNFDVTDNTNLMNRLTPLVTVMMPVIGSSMFMLMCHERGRQLASAAAEASGKHGAETLSYIGHDLRAPLATIVGYTRLLRQTGTPEQAEHLRAIERSASYQLTLIDEILEFATHELRPLDIQRAPVELAGLLEDVAQQAYILGLQQGNRFELQAQNELPALVSTDTRRLQQVLLNLISNAAKFTRGGLISLMVRARPADGATVLEFAVSDSGRGIDPQLQPSVFEAFVQGEARPGSAGLGLYIARSIVKNLGGDLRLESRPGAGSRFSFEIPVTSLSRATVAPAALQAATRPQAAADAAPAATMPSLPPAAIREDLAQMARAGGLSDIEDWLRRHAETESGRQHADYYEAVRAALQRLDFQRIESMALAGTTS</sequence>
<dbReference type="SMART" id="SM00387">
    <property type="entry name" value="HATPase_c"/>
    <property type="match status" value="1"/>
</dbReference>
<comment type="caution">
    <text evidence="9">The sequence shown here is derived from an EMBL/GenBank/DDBJ whole genome shotgun (WGS) entry which is preliminary data.</text>
</comment>
<dbReference type="GO" id="GO:0016301">
    <property type="term" value="F:kinase activity"/>
    <property type="evidence" value="ECO:0007669"/>
    <property type="project" value="UniProtKB-KW"/>
</dbReference>
<feature type="transmembrane region" description="Helical" evidence="7">
    <location>
        <begin position="152"/>
        <end position="173"/>
    </location>
</feature>
<dbReference type="PROSITE" id="PS50109">
    <property type="entry name" value="HIS_KIN"/>
    <property type="match status" value="1"/>
</dbReference>
<feature type="domain" description="Histidine kinase" evidence="8">
    <location>
        <begin position="238"/>
        <end position="453"/>
    </location>
</feature>
<feature type="transmembrane region" description="Helical" evidence="7">
    <location>
        <begin position="121"/>
        <end position="140"/>
    </location>
</feature>
<evidence type="ECO:0000256" key="7">
    <source>
        <dbReference type="SAM" id="Phobius"/>
    </source>
</evidence>
<evidence type="ECO:0000313" key="9">
    <source>
        <dbReference type="EMBL" id="MFC4202319.1"/>
    </source>
</evidence>
<dbReference type="PANTHER" id="PTHR43711">
    <property type="entry name" value="TWO-COMPONENT HISTIDINE KINASE"/>
    <property type="match status" value="1"/>
</dbReference>
<keyword evidence="7" id="KW-1133">Transmembrane helix</keyword>
<feature type="transmembrane region" description="Helical" evidence="7">
    <location>
        <begin position="36"/>
        <end position="56"/>
    </location>
</feature>
<feature type="transmembrane region" description="Helical" evidence="7">
    <location>
        <begin position="6"/>
        <end position="24"/>
    </location>
</feature>
<name>A0ABV8P0I1_9BURK</name>
<evidence type="ECO:0000256" key="3">
    <source>
        <dbReference type="ARBA" id="ARBA00022553"/>
    </source>
</evidence>
<proteinExistence type="predicted"/>
<evidence type="ECO:0000313" key="10">
    <source>
        <dbReference type="Proteomes" id="UP001595848"/>
    </source>
</evidence>
<dbReference type="InterPro" id="IPR003594">
    <property type="entry name" value="HATPase_dom"/>
</dbReference>
<dbReference type="EC" id="2.7.13.3" evidence="2"/>
<keyword evidence="4" id="KW-0808">Transferase</keyword>
<evidence type="ECO:0000256" key="2">
    <source>
        <dbReference type="ARBA" id="ARBA00012438"/>
    </source>
</evidence>
<dbReference type="InterPro" id="IPR050736">
    <property type="entry name" value="Sensor_HK_Regulatory"/>
</dbReference>
<keyword evidence="7" id="KW-0472">Membrane</keyword>
<dbReference type="RefSeq" id="WP_376810972.1">
    <property type="nucleotide sequence ID" value="NZ_JBHSBV010000005.1"/>
</dbReference>
<dbReference type="InterPro" id="IPR036890">
    <property type="entry name" value="HATPase_C_sf"/>
</dbReference>
<feature type="transmembrane region" description="Helical" evidence="7">
    <location>
        <begin position="95"/>
        <end position="115"/>
    </location>
</feature>
<dbReference type="Proteomes" id="UP001595848">
    <property type="component" value="Unassembled WGS sequence"/>
</dbReference>
<keyword evidence="6" id="KW-0902">Two-component regulatory system</keyword>
<feature type="transmembrane region" description="Helical" evidence="7">
    <location>
        <begin position="193"/>
        <end position="213"/>
    </location>
</feature>
<comment type="catalytic activity">
    <reaction evidence="1">
        <text>ATP + protein L-histidine = ADP + protein N-phospho-L-histidine.</text>
        <dbReference type="EC" id="2.7.13.3"/>
    </reaction>
</comment>
<dbReference type="Pfam" id="PF00512">
    <property type="entry name" value="HisKA"/>
    <property type="match status" value="1"/>
</dbReference>
<dbReference type="InterPro" id="IPR036097">
    <property type="entry name" value="HisK_dim/P_sf"/>
</dbReference>
<accession>A0ABV8P0I1</accession>
<dbReference type="CDD" id="cd00082">
    <property type="entry name" value="HisKA"/>
    <property type="match status" value="1"/>
</dbReference>
<keyword evidence="7" id="KW-0812">Transmembrane</keyword>
<dbReference type="InterPro" id="IPR004358">
    <property type="entry name" value="Sig_transdc_His_kin-like_C"/>
</dbReference>
<dbReference type="EMBL" id="JBHSBV010000005">
    <property type="protein sequence ID" value="MFC4202319.1"/>
    <property type="molecule type" value="Genomic_DNA"/>
</dbReference>
<dbReference type="InterPro" id="IPR003661">
    <property type="entry name" value="HisK_dim/P_dom"/>
</dbReference>
<dbReference type="Gene3D" id="3.30.565.10">
    <property type="entry name" value="Histidine kinase-like ATPase, C-terminal domain"/>
    <property type="match status" value="1"/>
</dbReference>
<evidence type="ECO:0000256" key="1">
    <source>
        <dbReference type="ARBA" id="ARBA00000085"/>
    </source>
</evidence>
<dbReference type="Pfam" id="PF02518">
    <property type="entry name" value="HATPase_c"/>
    <property type="match status" value="1"/>
</dbReference>
<keyword evidence="10" id="KW-1185">Reference proteome</keyword>
<dbReference type="CDD" id="cd16922">
    <property type="entry name" value="HATPase_EvgS-ArcB-TorS-like"/>
    <property type="match status" value="1"/>
</dbReference>
<evidence type="ECO:0000256" key="6">
    <source>
        <dbReference type="ARBA" id="ARBA00023012"/>
    </source>
</evidence>
<evidence type="ECO:0000256" key="4">
    <source>
        <dbReference type="ARBA" id="ARBA00022679"/>
    </source>
</evidence>
<reference evidence="10" key="1">
    <citation type="journal article" date="2019" name="Int. J. Syst. Evol. Microbiol.">
        <title>The Global Catalogue of Microorganisms (GCM) 10K type strain sequencing project: providing services to taxonomists for standard genome sequencing and annotation.</title>
        <authorList>
            <consortium name="The Broad Institute Genomics Platform"/>
            <consortium name="The Broad Institute Genome Sequencing Center for Infectious Disease"/>
            <person name="Wu L."/>
            <person name="Ma J."/>
        </authorList>
    </citation>
    <scope>NUCLEOTIDE SEQUENCE [LARGE SCALE GENOMIC DNA]</scope>
    <source>
        <strain evidence="10">LMG 24813</strain>
    </source>
</reference>
<keyword evidence="5 9" id="KW-0418">Kinase</keyword>
<keyword evidence="3" id="KW-0597">Phosphoprotein</keyword>
<dbReference type="SUPFAM" id="SSF55874">
    <property type="entry name" value="ATPase domain of HSP90 chaperone/DNA topoisomerase II/histidine kinase"/>
    <property type="match status" value="1"/>
</dbReference>
<protein>
    <recommendedName>
        <fullName evidence="2">histidine kinase</fullName>
        <ecNumber evidence="2">2.7.13.3</ecNumber>
    </recommendedName>
</protein>
<dbReference type="InterPro" id="IPR005467">
    <property type="entry name" value="His_kinase_dom"/>
</dbReference>
<evidence type="ECO:0000256" key="5">
    <source>
        <dbReference type="ARBA" id="ARBA00022777"/>
    </source>
</evidence>
<gene>
    <name evidence="9" type="ORF">ACFOY1_15280</name>
</gene>
<dbReference type="Gene3D" id="1.10.287.130">
    <property type="match status" value="1"/>
</dbReference>
<dbReference type="PANTHER" id="PTHR43711:SF1">
    <property type="entry name" value="HISTIDINE KINASE 1"/>
    <property type="match status" value="1"/>
</dbReference>
<feature type="transmembrane region" description="Helical" evidence="7">
    <location>
        <begin position="62"/>
        <end position="83"/>
    </location>
</feature>
<dbReference type="PRINTS" id="PR00344">
    <property type="entry name" value="BCTRLSENSOR"/>
</dbReference>
<organism evidence="9 10">
    <name type="scientific">Candidimonas humi</name>
    <dbReference type="NCBI Taxonomy" id="683355"/>
    <lineage>
        <taxon>Bacteria</taxon>
        <taxon>Pseudomonadati</taxon>
        <taxon>Pseudomonadota</taxon>
        <taxon>Betaproteobacteria</taxon>
        <taxon>Burkholderiales</taxon>
        <taxon>Alcaligenaceae</taxon>
        <taxon>Candidimonas</taxon>
    </lineage>
</organism>
<dbReference type="SUPFAM" id="SSF47384">
    <property type="entry name" value="Homodimeric domain of signal transducing histidine kinase"/>
    <property type="match status" value="1"/>
</dbReference>
<dbReference type="SMART" id="SM00388">
    <property type="entry name" value="HisKA"/>
    <property type="match status" value="1"/>
</dbReference>